<protein>
    <submittedName>
        <fullName evidence="1">Uncharacterized protein</fullName>
    </submittedName>
</protein>
<gene>
    <name evidence="1" type="ORF">Ciccas_009637</name>
</gene>
<proteinExistence type="predicted"/>
<reference evidence="1 2" key="1">
    <citation type="submission" date="2024-11" db="EMBL/GenBank/DDBJ databases">
        <title>Adaptive evolution of stress response genes in parasites aligns with host niche diversity.</title>
        <authorList>
            <person name="Hahn C."/>
            <person name="Resl P."/>
        </authorList>
    </citation>
    <scope>NUCLEOTIDE SEQUENCE [LARGE SCALE GENOMIC DNA]</scope>
    <source>
        <strain evidence="1">EGGRZ-B1_66</strain>
        <tissue evidence="1">Body</tissue>
    </source>
</reference>
<evidence type="ECO:0000313" key="1">
    <source>
        <dbReference type="EMBL" id="KAL3311778.1"/>
    </source>
</evidence>
<organism evidence="1 2">
    <name type="scientific">Cichlidogyrus casuarinus</name>
    <dbReference type="NCBI Taxonomy" id="1844966"/>
    <lineage>
        <taxon>Eukaryota</taxon>
        <taxon>Metazoa</taxon>
        <taxon>Spiralia</taxon>
        <taxon>Lophotrochozoa</taxon>
        <taxon>Platyhelminthes</taxon>
        <taxon>Monogenea</taxon>
        <taxon>Monopisthocotylea</taxon>
        <taxon>Dactylogyridea</taxon>
        <taxon>Ancyrocephalidae</taxon>
        <taxon>Cichlidogyrus</taxon>
    </lineage>
</organism>
<dbReference type="Proteomes" id="UP001626550">
    <property type="component" value="Unassembled WGS sequence"/>
</dbReference>
<dbReference type="EMBL" id="JBJKFK010002019">
    <property type="protein sequence ID" value="KAL3311778.1"/>
    <property type="molecule type" value="Genomic_DNA"/>
</dbReference>
<evidence type="ECO:0000313" key="2">
    <source>
        <dbReference type="Proteomes" id="UP001626550"/>
    </source>
</evidence>
<keyword evidence="2" id="KW-1185">Reference proteome</keyword>
<sequence length="111" mass="13044">MDAFKVPTIDEERYVLRCRVLIWQLPHDCLMNTINDSLLRLSKDDRAEEEDLRLTKSRVDGIKKRMEPELASEIKWVRHFESKKKTMEESCDCREAKLSLALFQLLSGMGD</sequence>
<name>A0ABD2PXG6_9PLAT</name>
<accession>A0ABD2PXG6</accession>
<dbReference type="AlphaFoldDB" id="A0ABD2PXG6"/>
<comment type="caution">
    <text evidence="1">The sequence shown here is derived from an EMBL/GenBank/DDBJ whole genome shotgun (WGS) entry which is preliminary data.</text>
</comment>